<organism evidence="1 2">
    <name type="scientific">Halonatronomonas betaini</name>
    <dbReference type="NCBI Taxonomy" id="2778430"/>
    <lineage>
        <taxon>Bacteria</taxon>
        <taxon>Bacillati</taxon>
        <taxon>Bacillota</taxon>
        <taxon>Clostridia</taxon>
        <taxon>Halanaerobiales</taxon>
        <taxon>Halarsenatibacteraceae</taxon>
        <taxon>Halonatronomonas</taxon>
    </lineage>
</organism>
<evidence type="ECO:0000313" key="2">
    <source>
        <dbReference type="Proteomes" id="UP000621436"/>
    </source>
</evidence>
<evidence type="ECO:0000313" key="1">
    <source>
        <dbReference type="EMBL" id="MBF8436368.1"/>
    </source>
</evidence>
<dbReference type="AlphaFoldDB" id="A0A931AP35"/>
<name>A0A931AP35_9FIRM</name>
<dbReference type="GO" id="GO:0032259">
    <property type="term" value="P:methylation"/>
    <property type="evidence" value="ECO:0007669"/>
    <property type="project" value="UniProtKB-KW"/>
</dbReference>
<accession>A0A931AP35</accession>
<comment type="caution">
    <text evidence="1">The sequence shown here is derived from an EMBL/GenBank/DDBJ whole genome shotgun (WGS) entry which is preliminary data.</text>
</comment>
<protein>
    <submittedName>
        <fullName evidence="1">Class I SAM-dependent methyltransferase</fullName>
    </submittedName>
</protein>
<dbReference type="PANTHER" id="PTHR43832:SF1">
    <property type="entry name" value="S-ADENOSYL-L-METHIONINE-DEPENDENT METHYLTRANSFERASES SUPERFAMILY PROTEIN"/>
    <property type="match status" value="1"/>
</dbReference>
<dbReference type="SUPFAM" id="SSF53335">
    <property type="entry name" value="S-adenosyl-L-methionine-dependent methyltransferases"/>
    <property type="match status" value="1"/>
</dbReference>
<dbReference type="EMBL" id="JADPIE010000002">
    <property type="protein sequence ID" value="MBF8436368.1"/>
    <property type="molecule type" value="Genomic_DNA"/>
</dbReference>
<reference evidence="1" key="1">
    <citation type="submission" date="2020-11" db="EMBL/GenBank/DDBJ databases">
        <title>Halonatronomonas betainensis gen. nov., sp. nov. a novel haloalkaliphilic representative of the family Halanaerobiacae capable of betaine degradation.</title>
        <authorList>
            <person name="Boltyanskaya Y."/>
            <person name="Kevbrin V."/>
            <person name="Detkova E."/>
            <person name="Grouzdev D.S."/>
            <person name="Koziaeva V."/>
            <person name="Zhilina T."/>
        </authorList>
    </citation>
    <scope>NUCLEOTIDE SEQUENCE</scope>
    <source>
        <strain evidence="1">Z-7014</strain>
    </source>
</reference>
<gene>
    <name evidence="1" type="ORF">I0Q91_04685</name>
</gene>
<dbReference type="Pfam" id="PF02353">
    <property type="entry name" value="CMAS"/>
    <property type="match status" value="1"/>
</dbReference>
<dbReference type="CDD" id="cd02440">
    <property type="entry name" value="AdoMet_MTases"/>
    <property type="match status" value="1"/>
</dbReference>
<sequence>MNLDKILAKGWIPDPLLRMAIRFRLASKLRKQKIEDVEERSNRKKLFIEDLKDQPIAIETERANEQHYELPPEFFKKILGNNLKYSSGYWSKDTSKHDLRGCLTRAEEDMLKLNAIRADLHDGQNVLELGAGWGSLTLYMAERMPKSRITSISNSESQIEYIKEQAEKRGLNNIEVFSEDINDFQPELEKYDRVVSVEMFEHMRNYQKLFAKIYMALRPGGKLFIHIFNHHTYPFIYENKSESDWMTRHFFAGGTMPSQDLFNYFADGLDLENHWAVSGEHYKKTLEAWLQMMENNKKEIQKIFIDTYGRDESNKWWNYWRTFFIASAEFFGYKEGNEWFISHYLFKK</sequence>
<dbReference type="RefSeq" id="WP_270453223.1">
    <property type="nucleotide sequence ID" value="NZ_JADPIE010000002.1"/>
</dbReference>
<keyword evidence="2" id="KW-1185">Reference proteome</keyword>
<keyword evidence="1" id="KW-0808">Transferase</keyword>
<dbReference type="PANTHER" id="PTHR43832">
    <property type="match status" value="1"/>
</dbReference>
<dbReference type="GO" id="GO:0008168">
    <property type="term" value="F:methyltransferase activity"/>
    <property type="evidence" value="ECO:0007669"/>
    <property type="project" value="UniProtKB-KW"/>
</dbReference>
<dbReference type="FunFam" id="3.40.50.150:FF:000554">
    <property type="entry name" value="Cation-transporting ATPase"/>
    <property type="match status" value="1"/>
</dbReference>
<dbReference type="Proteomes" id="UP000621436">
    <property type="component" value="Unassembled WGS sequence"/>
</dbReference>
<dbReference type="InterPro" id="IPR029063">
    <property type="entry name" value="SAM-dependent_MTases_sf"/>
</dbReference>
<dbReference type="Gene3D" id="3.40.50.150">
    <property type="entry name" value="Vaccinia Virus protein VP39"/>
    <property type="match status" value="1"/>
</dbReference>
<proteinExistence type="predicted"/>
<keyword evidence="1" id="KW-0489">Methyltransferase</keyword>